<evidence type="ECO:0000313" key="4">
    <source>
        <dbReference type="Proteomes" id="UP001139488"/>
    </source>
</evidence>
<organism evidence="3 4">
    <name type="scientific">Vibrio gelatinilyticus</name>
    <dbReference type="NCBI Taxonomy" id="2893468"/>
    <lineage>
        <taxon>Bacteria</taxon>
        <taxon>Pseudomonadati</taxon>
        <taxon>Pseudomonadota</taxon>
        <taxon>Gammaproteobacteria</taxon>
        <taxon>Vibrionales</taxon>
        <taxon>Vibrionaceae</taxon>
        <taxon>Vibrio</taxon>
    </lineage>
</organism>
<dbReference type="AlphaFoldDB" id="A0A9X2AYF2"/>
<reference evidence="3" key="1">
    <citation type="submission" date="2021-11" db="EMBL/GenBank/DDBJ databases">
        <title>Vibrio ZSDE26 sp. nov. and Vibrio ZSDZ34 sp. nov., isolated from coastal seawater in Qingdao.</title>
        <authorList>
            <person name="Zhang P."/>
        </authorList>
    </citation>
    <scope>NUCLEOTIDE SEQUENCE</scope>
    <source>
        <strain evidence="3">ZSDZ34</strain>
    </source>
</reference>
<keyword evidence="2" id="KW-1133">Transmembrane helix</keyword>
<keyword evidence="2" id="KW-0472">Membrane</keyword>
<gene>
    <name evidence="3" type="ORF">LNL84_07025</name>
</gene>
<feature type="transmembrane region" description="Helical" evidence="2">
    <location>
        <begin position="196"/>
        <end position="229"/>
    </location>
</feature>
<evidence type="ECO:0000313" key="3">
    <source>
        <dbReference type="EMBL" id="MCJ2376587.1"/>
    </source>
</evidence>
<evidence type="ECO:0008006" key="5">
    <source>
        <dbReference type="Google" id="ProtNLM"/>
    </source>
</evidence>
<name>A0A9X2AYF2_9VIBR</name>
<comment type="caution">
    <text evidence="3">The sequence shown here is derived from an EMBL/GenBank/DDBJ whole genome shotgun (WGS) entry which is preliminary data.</text>
</comment>
<feature type="transmembrane region" description="Helical" evidence="2">
    <location>
        <begin position="102"/>
        <end position="122"/>
    </location>
</feature>
<evidence type="ECO:0000256" key="2">
    <source>
        <dbReference type="SAM" id="Phobius"/>
    </source>
</evidence>
<feature type="transmembrane region" description="Helical" evidence="2">
    <location>
        <begin position="134"/>
        <end position="152"/>
    </location>
</feature>
<feature type="transmembrane region" description="Helical" evidence="2">
    <location>
        <begin position="42"/>
        <end position="64"/>
    </location>
</feature>
<accession>A0A9X2AYF2</accession>
<protein>
    <recommendedName>
        <fullName evidence="5">Proline and glycine rich transmembrane protein gene in bax</fullName>
    </recommendedName>
</protein>
<feature type="region of interest" description="Disordered" evidence="1">
    <location>
        <begin position="251"/>
        <end position="293"/>
    </location>
</feature>
<feature type="compositionally biased region" description="Acidic residues" evidence="1">
    <location>
        <begin position="259"/>
        <end position="276"/>
    </location>
</feature>
<dbReference type="RefSeq" id="WP_244356264.1">
    <property type="nucleotide sequence ID" value="NZ_JAJNNZ010000004.1"/>
</dbReference>
<feature type="compositionally biased region" description="Basic and acidic residues" evidence="1">
    <location>
        <begin position="277"/>
        <end position="293"/>
    </location>
</feature>
<keyword evidence="2" id="KW-0812">Transmembrane</keyword>
<dbReference type="Proteomes" id="UP001139488">
    <property type="component" value="Unassembled WGS sequence"/>
</dbReference>
<proteinExistence type="predicted"/>
<keyword evidence="4" id="KW-1185">Reference proteome</keyword>
<dbReference type="EMBL" id="JAJNNZ010000004">
    <property type="protein sequence ID" value="MCJ2376587.1"/>
    <property type="molecule type" value="Genomic_DNA"/>
</dbReference>
<evidence type="ECO:0000256" key="1">
    <source>
        <dbReference type="SAM" id="MobiDB-lite"/>
    </source>
</evidence>
<sequence length="293" mass="32272">MKNDFEKDINIGGNIETALSGQYELKASAVFQEAWKHTTRHFLSFSPAIIALIAVQVGIFYIALQLQLGDPSVILQAVQNPELLDSRIFQAIFVANFSYEVVSAPIFAGISLMAMSHSVGLITKTRHIAKGLQFTIPVIIATLFSLVFQGIAGTILPLLSLYLSLAFSQSILLICEKQVPPLKSLLLSLRAVNKKIFVLAGIYLAVMVMFVIAALFYGIGLIFVLPFFFHVKGIVYREMFGIRLKIVANQSSHEGHDDSSDDSDNDSSDDSDDQSNDDQHRSGKNKNPEVFDA</sequence>